<dbReference type="AlphaFoldDB" id="A0A8X7NKP2"/>
<evidence type="ECO:0000256" key="8">
    <source>
        <dbReference type="RuleBase" id="RU365004"/>
    </source>
</evidence>
<feature type="compositionally biased region" description="Basic and acidic residues" evidence="9">
    <location>
        <begin position="54"/>
        <end position="67"/>
    </location>
</feature>
<dbReference type="InterPro" id="IPR019775">
    <property type="entry name" value="WD40_repeat_CS"/>
</dbReference>
<dbReference type="GO" id="GO:0003677">
    <property type="term" value="F:DNA binding"/>
    <property type="evidence" value="ECO:0007669"/>
    <property type="project" value="UniProtKB-UniRule"/>
</dbReference>
<dbReference type="GO" id="GO:0005737">
    <property type="term" value="C:cytoplasm"/>
    <property type="evidence" value="ECO:0007669"/>
    <property type="project" value="EnsemblFungi"/>
</dbReference>
<dbReference type="GO" id="GO:0006974">
    <property type="term" value="P:DNA damage response"/>
    <property type="evidence" value="ECO:0007669"/>
    <property type="project" value="UniProtKB-KW"/>
</dbReference>
<evidence type="ECO:0000256" key="5">
    <source>
        <dbReference type="ARBA" id="ARBA00022763"/>
    </source>
</evidence>
<gene>
    <name evidence="10" type="ORF">FOB60_003963</name>
</gene>
<protein>
    <recommendedName>
        <fullName evidence="2 8">DNA damage-binding protein CMR1</fullName>
    </recommendedName>
</protein>
<evidence type="ECO:0000256" key="9">
    <source>
        <dbReference type="SAM" id="MobiDB-lite"/>
    </source>
</evidence>
<evidence type="ECO:0000256" key="6">
    <source>
        <dbReference type="ARBA" id="ARBA00023125"/>
    </source>
</evidence>
<comment type="function">
    <text evidence="8">DNA-binding protein that binds to both single- and double-stranded DNA. Binds preferentially to UV-damaged DNA. May be involved in DNA-metabolic processes.</text>
</comment>
<dbReference type="OrthoDB" id="9890280at2759"/>
<keyword evidence="5 8" id="KW-0227">DNA damage</keyword>
<name>A0A8X7NKP2_CANPA</name>
<proteinExistence type="inferred from homology"/>
<dbReference type="GO" id="GO:0000785">
    <property type="term" value="C:chromatin"/>
    <property type="evidence" value="ECO:0007669"/>
    <property type="project" value="EnsemblFungi"/>
</dbReference>
<evidence type="ECO:0000313" key="10">
    <source>
        <dbReference type="EMBL" id="KAF6051295.1"/>
    </source>
</evidence>
<evidence type="ECO:0000256" key="3">
    <source>
        <dbReference type="ARBA" id="ARBA00022574"/>
    </source>
</evidence>
<feature type="repeat" description="WD" evidence="7">
    <location>
        <begin position="349"/>
        <end position="384"/>
    </location>
</feature>
<sequence>MALSSLEKKRQENIRRNKELLSKLDLDALSSGISRDIEKSSSPQPVKKKKVVKPKNETKRREVEPSRRSRRLAGIQSELENPEEAARIREEEEEKERRKREYEALKRTKLFGDFHLIDLITDRKSGDMLFEDKVRNNVEQGTTDIKVKEDVLSQENETLQLIQSLGGKFSAGDFYEEIKRKEPNSDTSVDAKRKEFESKRIFQKFDPLDVKLAHYRITAMMFHPSTTDRVIAAGDTNGNLGIWAPDASSDKPMTTILRPHGKNISKILTPSNELQKLYSASYDGSVRSLDLNKLTTTETIYLSNDGYSLGVSDINLVREDPNLMYMTTLDGVFCKHDIRTKPKASMNYLRLHDKKIGGFAINPNNSYQIATASLDRTLRIWDLRKIGPSEYSEFEEQKSPHMYGNYSSRLSVSCVDWNIDNHLVCNGYEDQICIFNYNDNPKITDWGSDYMPDFKPNKNNNPDEITLPNNLHPMNKIRHNCQTGRWVSILKSRWQENPQDGMQKFIIANMNRGMDVYDQKGNILAHLNDQIGAVPAVCTLHPTQNWAVGGSASGKIYLIQ</sequence>
<dbReference type="InterPro" id="IPR001680">
    <property type="entry name" value="WD40_rpt"/>
</dbReference>
<evidence type="ECO:0000256" key="1">
    <source>
        <dbReference type="ARBA" id="ARBA00005434"/>
    </source>
</evidence>
<dbReference type="PROSITE" id="PS50082">
    <property type="entry name" value="WD_REPEATS_2"/>
    <property type="match status" value="1"/>
</dbReference>
<evidence type="ECO:0000256" key="2">
    <source>
        <dbReference type="ARBA" id="ARBA00021132"/>
    </source>
</evidence>
<feature type="compositionally biased region" description="Basic and acidic residues" evidence="9">
    <location>
        <begin position="84"/>
        <end position="96"/>
    </location>
</feature>
<dbReference type="PROSITE" id="PS00678">
    <property type="entry name" value="WD_REPEATS_1"/>
    <property type="match status" value="1"/>
</dbReference>
<dbReference type="SMART" id="SM00320">
    <property type="entry name" value="WD40"/>
    <property type="match status" value="4"/>
</dbReference>
<dbReference type="InterPro" id="IPR050853">
    <property type="entry name" value="WD_repeat_DNA-damage-binding"/>
</dbReference>
<comment type="caution">
    <text evidence="10">The sequence shown here is derived from an EMBL/GenBank/DDBJ whole genome shotgun (WGS) entry which is preliminary data.</text>
</comment>
<keyword evidence="6 8" id="KW-0238">DNA-binding</keyword>
<comment type="similarity">
    <text evidence="1 8">Belongs to the WD repeat DDB2/WDR76 family.</text>
</comment>
<dbReference type="Gene3D" id="2.130.10.10">
    <property type="entry name" value="YVTN repeat-like/Quinoprotein amine dehydrogenase"/>
    <property type="match status" value="1"/>
</dbReference>
<dbReference type="PANTHER" id="PTHR14773:SF0">
    <property type="entry name" value="WD REPEAT-CONTAINING PROTEIN 76"/>
    <property type="match status" value="1"/>
</dbReference>
<evidence type="ECO:0000256" key="4">
    <source>
        <dbReference type="ARBA" id="ARBA00022737"/>
    </source>
</evidence>
<dbReference type="PANTHER" id="PTHR14773">
    <property type="entry name" value="WD REPEAT-CONTAINING PROTEIN 76"/>
    <property type="match status" value="1"/>
</dbReference>
<keyword evidence="4" id="KW-0677">Repeat</keyword>
<dbReference type="Proteomes" id="UP000590412">
    <property type="component" value="Unassembled WGS sequence"/>
</dbReference>
<dbReference type="EMBL" id="JABWAB010000005">
    <property type="protein sequence ID" value="KAF6051295.1"/>
    <property type="molecule type" value="Genomic_DNA"/>
</dbReference>
<organism evidence="10 11">
    <name type="scientific">Candida parapsilosis</name>
    <name type="common">Yeast</name>
    <dbReference type="NCBI Taxonomy" id="5480"/>
    <lineage>
        <taxon>Eukaryota</taxon>
        <taxon>Fungi</taxon>
        <taxon>Dikarya</taxon>
        <taxon>Ascomycota</taxon>
        <taxon>Saccharomycotina</taxon>
        <taxon>Pichiomycetes</taxon>
        <taxon>Debaryomycetaceae</taxon>
        <taxon>Candida/Lodderomyces clade</taxon>
        <taxon>Candida</taxon>
    </lineage>
</organism>
<dbReference type="SUPFAM" id="SSF50978">
    <property type="entry name" value="WD40 repeat-like"/>
    <property type="match status" value="1"/>
</dbReference>
<accession>A0A8X7NKP2</accession>
<dbReference type="GO" id="GO:2000001">
    <property type="term" value="P:regulation of DNA damage checkpoint"/>
    <property type="evidence" value="ECO:0007669"/>
    <property type="project" value="EnsemblFungi"/>
</dbReference>
<dbReference type="PROSITE" id="PS50294">
    <property type="entry name" value="WD_REPEATS_REGION"/>
    <property type="match status" value="1"/>
</dbReference>
<dbReference type="InterPro" id="IPR036322">
    <property type="entry name" value="WD40_repeat_dom_sf"/>
</dbReference>
<dbReference type="InterPro" id="IPR015943">
    <property type="entry name" value="WD40/YVTN_repeat-like_dom_sf"/>
</dbReference>
<evidence type="ECO:0000313" key="11">
    <source>
        <dbReference type="Proteomes" id="UP000590412"/>
    </source>
</evidence>
<dbReference type="Pfam" id="PF00400">
    <property type="entry name" value="WD40"/>
    <property type="match status" value="1"/>
</dbReference>
<reference evidence="10" key="1">
    <citation type="submission" date="2020-03" db="EMBL/GenBank/DDBJ databases">
        <title>FDA dAtabase for Regulatory Grade micrObial Sequences (FDA-ARGOS): Supporting development and validation of Infectious Disease Dx tests.</title>
        <authorList>
            <person name="Campos J."/>
            <person name="Goldberg B."/>
            <person name="Tallon L."/>
            <person name="Sadzewicz L."/>
            <person name="Vavikolanu K."/>
            <person name="Mehta A."/>
            <person name="Aluvathingal J."/>
            <person name="Nadendla S."/>
            <person name="Nandy P."/>
            <person name="Geyer C."/>
            <person name="Yan Y."/>
            <person name="Sichtig H."/>
        </authorList>
    </citation>
    <scope>NUCLEOTIDE SEQUENCE [LARGE SCALE GENOMIC DNA]</scope>
    <source>
        <strain evidence="10">FDAARGOS_652</strain>
    </source>
</reference>
<keyword evidence="3 7" id="KW-0853">WD repeat</keyword>
<evidence type="ECO:0000256" key="7">
    <source>
        <dbReference type="PROSITE-ProRule" id="PRU00221"/>
    </source>
</evidence>
<dbReference type="GO" id="GO:0034399">
    <property type="term" value="C:nuclear periphery"/>
    <property type="evidence" value="ECO:0007669"/>
    <property type="project" value="EnsemblFungi"/>
</dbReference>
<feature type="region of interest" description="Disordered" evidence="9">
    <location>
        <begin position="32"/>
        <end position="96"/>
    </location>
</feature>